<gene>
    <name evidence="2" type="ORF">BJ959_000852</name>
</gene>
<feature type="transmembrane region" description="Helical" evidence="1">
    <location>
        <begin position="97"/>
        <end position="121"/>
    </location>
</feature>
<evidence type="ECO:0000313" key="3">
    <source>
        <dbReference type="Proteomes" id="UP000552883"/>
    </source>
</evidence>
<sequence length="514" mass="51838">MADHVLRLKFALLGSALRPGRDLARALPVLALAIGIGTAVIALALVVDPGLPEHRAAIVIVAGALSVGIAVAPLSAGLGSALEPRRFAAFPLDPRRLALSLAAAGAVGLPGVLAVVLGIGLELAWAGTPAGGAAIVAGVLGALAIILTSQYLVAVGAQLGVSAAARRAVTAVARVVVVLALAAALVTVLVVGDPESAEALVAVGAGLASTPIGLLWAAPGSELAELLVRLLGGVVMLVVLSLGWGWVVARLLETPQRTQKESSTTGLGLFDVAPASPAGVIAVRSLLYWLCDPRYGLVLLVLPLAPVLMMLTLGVAGSPLPPLWLLPLPVLALFLGWFPHNDAAYDGTALWVHVAAPVPGIADRWGRCVPPLLIGLLLLPPAPLFVLWSGVEGALPALLGVTVGLLLTGLGVSCVTSAVGAYPTARPGAGPFDQPPALGARAGWTQALALLATLVLMAPALITAAWGFTDPAWFAVSGIAGFATGIGMLLLGLVAGGRAFRRRAPELLDLALRS</sequence>
<keyword evidence="1" id="KW-1133">Transmembrane helix</keyword>
<feature type="transmembrane region" description="Helical" evidence="1">
    <location>
        <begin position="230"/>
        <end position="252"/>
    </location>
</feature>
<protein>
    <submittedName>
        <fullName evidence="2">ABC-2 type transport system permease protein</fullName>
    </submittedName>
</protein>
<comment type="caution">
    <text evidence="2">The sequence shown here is derived from an EMBL/GenBank/DDBJ whole genome shotgun (WGS) entry which is preliminary data.</text>
</comment>
<feature type="transmembrane region" description="Helical" evidence="1">
    <location>
        <begin position="322"/>
        <end position="338"/>
    </location>
</feature>
<feature type="transmembrane region" description="Helical" evidence="1">
    <location>
        <begin position="272"/>
        <end position="290"/>
    </location>
</feature>
<feature type="transmembrane region" description="Helical" evidence="1">
    <location>
        <begin position="57"/>
        <end position="76"/>
    </location>
</feature>
<accession>A0A840XG98</accession>
<feature type="transmembrane region" description="Helical" evidence="1">
    <location>
        <begin position="397"/>
        <end position="422"/>
    </location>
</feature>
<feature type="transmembrane region" description="Helical" evidence="1">
    <location>
        <begin position="171"/>
        <end position="191"/>
    </location>
</feature>
<organism evidence="2 3">
    <name type="scientific">Microcella frigidaquae</name>
    <dbReference type="NCBI Taxonomy" id="424758"/>
    <lineage>
        <taxon>Bacteria</taxon>
        <taxon>Bacillati</taxon>
        <taxon>Actinomycetota</taxon>
        <taxon>Actinomycetes</taxon>
        <taxon>Micrococcales</taxon>
        <taxon>Microbacteriaceae</taxon>
        <taxon>Microcella</taxon>
    </lineage>
</organism>
<proteinExistence type="predicted"/>
<feature type="transmembrane region" description="Helical" evidence="1">
    <location>
        <begin position="26"/>
        <end position="45"/>
    </location>
</feature>
<dbReference type="Proteomes" id="UP000552883">
    <property type="component" value="Unassembled WGS sequence"/>
</dbReference>
<evidence type="ECO:0000313" key="2">
    <source>
        <dbReference type="EMBL" id="MBB5617356.1"/>
    </source>
</evidence>
<dbReference type="AlphaFoldDB" id="A0A840XG98"/>
<keyword evidence="1" id="KW-0812">Transmembrane</keyword>
<dbReference type="RefSeq" id="WP_153981575.1">
    <property type="nucleotide sequence ID" value="NZ_BAAANZ010000010.1"/>
</dbReference>
<feature type="transmembrane region" description="Helical" evidence="1">
    <location>
        <begin position="297"/>
        <end position="316"/>
    </location>
</feature>
<name>A0A840XG98_9MICO</name>
<feature type="transmembrane region" description="Helical" evidence="1">
    <location>
        <begin position="443"/>
        <end position="466"/>
    </location>
</feature>
<feature type="transmembrane region" description="Helical" evidence="1">
    <location>
        <begin position="133"/>
        <end position="159"/>
    </location>
</feature>
<keyword evidence="1" id="KW-0472">Membrane</keyword>
<keyword evidence="3" id="KW-1185">Reference proteome</keyword>
<evidence type="ECO:0000256" key="1">
    <source>
        <dbReference type="SAM" id="Phobius"/>
    </source>
</evidence>
<reference evidence="2 3" key="1">
    <citation type="submission" date="2020-08" db="EMBL/GenBank/DDBJ databases">
        <title>Sequencing the genomes of 1000 actinobacteria strains.</title>
        <authorList>
            <person name="Klenk H.-P."/>
        </authorList>
    </citation>
    <scope>NUCLEOTIDE SEQUENCE [LARGE SCALE GENOMIC DNA]</scope>
    <source>
        <strain evidence="2 3">DSM 23889</strain>
    </source>
</reference>
<dbReference type="OrthoDB" id="3261041at2"/>
<feature type="transmembrane region" description="Helical" evidence="1">
    <location>
        <begin position="472"/>
        <end position="495"/>
    </location>
</feature>
<dbReference type="EMBL" id="JACHBS010000001">
    <property type="protein sequence ID" value="MBB5617356.1"/>
    <property type="molecule type" value="Genomic_DNA"/>
</dbReference>
<feature type="transmembrane region" description="Helical" evidence="1">
    <location>
        <begin position="197"/>
        <end position="218"/>
    </location>
</feature>
<feature type="transmembrane region" description="Helical" evidence="1">
    <location>
        <begin position="372"/>
        <end position="391"/>
    </location>
</feature>